<dbReference type="OrthoDB" id="196308at2759"/>
<evidence type="ECO:0000256" key="3">
    <source>
        <dbReference type="ARBA" id="ARBA00022640"/>
    </source>
</evidence>
<dbReference type="AlphaFoldDB" id="A0A2R6R8P7"/>
<dbReference type="GO" id="GO:0015031">
    <property type="term" value="P:protein transport"/>
    <property type="evidence" value="ECO:0007669"/>
    <property type="project" value="InterPro"/>
</dbReference>
<sequence>MPFFKSKQPESPVPLPKSPHLILQQALTHIDSTFSYLQNHTKQAIEARFSRVHFGSYQTHLESTFSHLQNHTRQALESGFSQFRSGFHQTHLESALSNFHSHAKQAIEAGFLRFRFNSRPNSSGKSPTWARIGNVRSRGVSMSNEDIEERLAGVPVYALSNSSGEFVLVSGLGTGKNLGLFCFKEEIAEALLQQMKSMEPDMRDGSKVVALALNKVFQLKLDDVAFRFVPDPSQIKYALEERRKAGFSDEVFPGVPVFQSRSLVLRSQNMRYRPVFFRREDLEKSLFKASREQNRLNPALREGDIQVAVLEEIIEGMRDNNTSTWDDVVFIPPGFDVSTDPFQK</sequence>
<keyword evidence="3" id="KW-0934">Plastid</keyword>
<dbReference type="PANTHER" id="PTHR33926:SF1">
    <property type="entry name" value="PROTEIN TIC 22-LIKE, CHLOROPLASTIC"/>
    <property type="match status" value="1"/>
</dbReference>
<evidence type="ECO:0000256" key="2">
    <source>
        <dbReference type="ARBA" id="ARBA00022528"/>
    </source>
</evidence>
<keyword evidence="5" id="KW-1185">Reference proteome</keyword>
<dbReference type="STRING" id="1590841.A0A2R6R8P7"/>
<reference evidence="5" key="2">
    <citation type="journal article" date="2018" name="BMC Genomics">
        <title>A manually annotated Actinidia chinensis var. chinensis (kiwifruit) genome highlights the challenges associated with draft genomes and gene prediction in plants.</title>
        <authorList>
            <person name="Pilkington S.M."/>
            <person name="Crowhurst R."/>
            <person name="Hilario E."/>
            <person name="Nardozza S."/>
            <person name="Fraser L."/>
            <person name="Peng Y."/>
            <person name="Gunaseelan K."/>
            <person name="Simpson R."/>
            <person name="Tahir J."/>
            <person name="Deroles S.C."/>
            <person name="Templeton K."/>
            <person name="Luo Z."/>
            <person name="Davy M."/>
            <person name="Cheng C."/>
            <person name="McNeilage M."/>
            <person name="Scaglione D."/>
            <person name="Liu Y."/>
            <person name="Zhang Q."/>
            <person name="Datson P."/>
            <person name="De Silva N."/>
            <person name="Gardiner S.E."/>
            <person name="Bassett H."/>
            <person name="Chagne D."/>
            <person name="McCallum J."/>
            <person name="Dzierzon H."/>
            <person name="Deng C."/>
            <person name="Wang Y.Y."/>
            <person name="Barron L."/>
            <person name="Manako K."/>
            <person name="Bowen J."/>
            <person name="Foster T.M."/>
            <person name="Erridge Z.A."/>
            <person name="Tiffin H."/>
            <person name="Waite C.N."/>
            <person name="Davies K.M."/>
            <person name="Grierson E.P."/>
            <person name="Laing W.A."/>
            <person name="Kirk R."/>
            <person name="Chen X."/>
            <person name="Wood M."/>
            <person name="Montefiori M."/>
            <person name="Brummell D.A."/>
            <person name="Schwinn K.E."/>
            <person name="Catanach A."/>
            <person name="Fullerton C."/>
            <person name="Li D."/>
            <person name="Meiyalaghan S."/>
            <person name="Nieuwenhuizen N."/>
            <person name="Read N."/>
            <person name="Prakash R."/>
            <person name="Hunter D."/>
            <person name="Zhang H."/>
            <person name="McKenzie M."/>
            <person name="Knabel M."/>
            <person name="Harris A."/>
            <person name="Allan A.C."/>
            <person name="Gleave A."/>
            <person name="Chen A."/>
            <person name="Janssen B.J."/>
            <person name="Plunkett B."/>
            <person name="Ampomah-Dwamena C."/>
            <person name="Voogd C."/>
            <person name="Leif D."/>
            <person name="Lafferty D."/>
            <person name="Souleyre E.J.F."/>
            <person name="Varkonyi-Gasic E."/>
            <person name="Gambi F."/>
            <person name="Hanley J."/>
            <person name="Yao J.L."/>
            <person name="Cheung J."/>
            <person name="David K.M."/>
            <person name="Warren B."/>
            <person name="Marsh K."/>
            <person name="Snowden K.C."/>
            <person name="Lin-Wang K."/>
            <person name="Brian L."/>
            <person name="Martinez-Sanchez M."/>
            <person name="Wang M."/>
            <person name="Ileperuma N."/>
            <person name="Macnee N."/>
            <person name="Campin R."/>
            <person name="McAtee P."/>
            <person name="Drummond R.S.M."/>
            <person name="Espley R.V."/>
            <person name="Ireland H.S."/>
            <person name="Wu R."/>
            <person name="Atkinson R.G."/>
            <person name="Karunairetnam S."/>
            <person name="Bulley S."/>
            <person name="Chunkath S."/>
            <person name="Hanley Z."/>
            <person name="Storey R."/>
            <person name="Thrimawithana A.H."/>
            <person name="Thomson S."/>
            <person name="David C."/>
            <person name="Testolin R."/>
            <person name="Huang H."/>
            <person name="Hellens R.P."/>
            <person name="Schaffer R.J."/>
        </authorList>
    </citation>
    <scope>NUCLEOTIDE SEQUENCE [LARGE SCALE GENOMIC DNA]</scope>
    <source>
        <strain evidence="5">cv. Red5</strain>
    </source>
</reference>
<keyword evidence="2" id="KW-0150">Chloroplast</keyword>
<comment type="subcellular location">
    <subcellularLocation>
        <location evidence="1">Plastid</location>
        <location evidence="1">Chloroplast</location>
    </subcellularLocation>
</comment>
<dbReference type="PANTHER" id="PTHR33926">
    <property type="entry name" value="PROTEIN TIC 22, CHLOROPLASTIC"/>
    <property type="match status" value="1"/>
</dbReference>
<dbReference type="InterPro" id="IPR007378">
    <property type="entry name" value="Tic22-like"/>
</dbReference>
<reference evidence="4 5" key="1">
    <citation type="submission" date="2017-07" db="EMBL/GenBank/DDBJ databases">
        <title>An improved, manually edited Actinidia chinensis var. chinensis (kiwifruit) genome highlights the challenges associated with draft genomes and gene prediction in plants.</title>
        <authorList>
            <person name="Pilkington S."/>
            <person name="Crowhurst R."/>
            <person name="Hilario E."/>
            <person name="Nardozza S."/>
            <person name="Fraser L."/>
            <person name="Peng Y."/>
            <person name="Gunaseelan K."/>
            <person name="Simpson R."/>
            <person name="Tahir J."/>
            <person name="Deroles S."/>
            <person name="Templeton K."/>
            <person name="Luo Z."/>
            <person name="Davy M."/>
            <person name="Cheng C."/>
            <person name="Mcneilage M."/>
            <person name="Scaglione D."/>
            <person name="Liu Y."/>
            <person name="Zhang Q."/>
            <person name="Datson P."/>
            <person name="De Silva N."/>
            <person name="Gardiner S."/>
            <person name="Bassett H."/>
            <person name="Chagne D."/>
            <person name="Mccallum J."/>
            <person name="Dzierzon H."/>
            <person name="Deng C."/>
            <person name="Wang Y.-Y."/>
            <person name="Barron N."/>
            <person name="Manako K."/>
            <person name="Bowen J."/>
            <person name="Foster T."/>
            <person name="Erridge Z."/>
            <person name="Tiffin H."/>
            <person name="Waite C."/>
            <person name="Davies K."/>
            <person name="Grierson E."/>
            <person name="Laing W."/>
            <person name="Kirk R."/>
            <person name="Chen X."/>
            <person name="Wood M."/>
            <person name="Montefiori M."/>
            <person name="Brummell D."/>
            <person name="Schwinn K."/>
            <person name="Catanach A."/>
            <person name="Fullerton C."/>
            <person name="Li D."/>
            <person name="Meiyalaghan S."/>
            <person name="Nieuwenhuizen N."/>
            <person name="Read N."/>
            <person name="Prakash R."/>
            <person name="Hunter D."/>
            <person name="Zhang H."/>
            <person name="Mckenzie M."/>
            <person name="Knabel M."/>
            <person name="Harris A."/>
            <person name="Allan A."/>
            <person name="Chen A."/>
            <person name="Janssen B."/>
            <person name="Plunkett B."/>
            <person name="Dwamena C."/>
            <person name="Voogd C."/>
            <person name="Leif D."/>
            <person name="Lafferty D."/>
            <person name="Souleyre E."/>
            <person name="Varkonyi-Gasic E."/>
            <person name="Gambi F."/>
            <person name="Hanley J."/>
            <person name="Yao J.-L."/>
            <person name="Cheung J."/>
            <person name="David K."/>
            <person name="Warren B."/>
            <person name="Marsh K."/>
            <person name="Snowden K."/>
            <person name="Lin-Wang K."/>
            <person name="Brian L."/>
            <person name="Martinez-Sanchez M."/>
            <person name="Wang M."/>
            <person name="Ileperuma N."/>
            <person name="Macnee N."/>
            <person name="Campin R."/>
            <person name="Mcatee P."/>
            <person name="Drummond R."/>
            <person name="Espley R."/>
            <person name="Ireland H."/>
            <person name="Wu R."/>
            <person name="Atkinson R."/>
            <person name="Karunairetnam S."/>
            <person name="Bulley S."/>
            <person name="Chunkath S."/>
            <person name="Hanley Z."/>
            <person name="Storey R."/>
            <person name="Thrimawithana A."/>
            <person name="Thomson S."/>
            <person name="David C."/>
            <person name="Testolin R."/>
        </authorList>
    </citation>
    <scope>NUCLEOTIDE SEQUENCE [LARGE SCALE GENOMIC DNA]</scope>
    <source>
        <strain evidence="5">cv. Red5</strain>
        <tissue evidence="4">Young leaf</tissue>
    </source>
</reference>
<evidence type="ECO:0000313" key="4">
    <source>
        <dbReference type="EMBL" id="PSS23933.1"/>
    </source>
</evidence>
<dbReference type="Pfam" id="PF04278">
    <property type="entry name" value="Tic22"/>
    <property type="match status" value="1"/>
</dbReference>
<dbReference type="InParanoid" id="A0A2R6R8P7"/>
<evidence type="ECO:0000313" key="5">
    <source>
        <dbReference type="Proteomes" id="UP000241394"/>
    </source>
</evidence>
<evidence type="ECO:0000256" key="1">
    <source>
        <dbReference type="ARBA" id="ARBA00004229"/>
    </source>
</evidence>
<dbReference type="GO" id="GO:0009507">
    <property type="term" value="C:chloroplast"/>
    <property type="evidence" value="ECO:0007669"/>
    <property type="project" value="UniProtKB-SubCell"/>
</dbReference>
<dbReference type="EMBL" id="NKQK01000008">
    <property type="protein sequence ID" value="PSS23933.1"/>
    <property type="molecule type" value="Genomic_DNA"/>
</dbReference>
<comment type="caution">
    <text evidence="4">The sequence shown here is derived from an EMBL/GenBank/DDBJ whole genome shotgun (WGS) entry which is preliminary data.</text>
</comment>
<dbReference type="Proteomes" id="UP000241394">
    <property type="component" value="Chromosome LG8"/>
</dbReference>
<protein>
    <submittedName>
        <fullName evidence="4">Protein TIC 22-like</fullName>
    </submittedName>
</protein>
<name>A0A2R6R8P7_ACTCC</name>
<dbReference type="OMA" id="MGDIQVS"/>
<organism evidence="4 5">
    <name type="scientific">Actinidia chinensis var. chinensis</name>
    <name type="common">Chinese soft-hair kiwi</name>
    <dbReference type="NCBI Taxonomy" id="1590841"/>
    <lineage>
        <taxon>Eukaryota</taxon>
        <taxon>Viridiplantae</taxon>
        <taxon>Streptophyta</taxon>
        <taxon>Embryophyta</taxon>
        <taxon>Tracheophyta</taxon>
        <taxon>Spermatophyta</taxon>
        <taxon>Magnoliopsida</taxon>
        <taxon>eudicotyledons</taxon>
        <taxon>Gunneridae</taxon>
        <taxon>Pentapetalae</taxon>
        <taxon>asterids</taxon>
        <taxon>Ericales</taxon>
        <taxon>Actinidiaceae</taxon>
        <taxon>Actinidia</taxon>
    </lineage>
</organism>
<gene>
    <name evidence="4" type="ORF">CEY00_Acc08789</name>
</gene>
<dbReference type="Gramene" id="PSS23933">
    <property type="protein sequence ID" value="PSS23933"/>
    <property type="gene ID" value="CEY00_Acc08789"/>
</dbReference>
<dbReference type="FunCoup" id="A0A2R6R8P7">
    <property type="interactions" value="725"/>
</dbReference>
<accession>A0A2R6R8P7</accession>
<dbReference type="Gene3D" id="3.40.1350.100">
    <property type="match status" value="1"/>
</dbReference>
<proteinExistence type="predicted"/>